<dbReference type="NCBIfam" id="TIGR02647">
    <property type="entry name" value="DNA"/>
    <property type="match status" value="1"/>
</dbReference>
<dbReference type="STRING" id="1117647.M5M_15085"/>
<protein>
    <submittedName>
        <fullName evidence="1">DNA-binding protein</fullName>
    </submittedName>
</protein>
<gene>
    <name evidence="1" type="ordered locus">M5M_15085</name>
</gene>
<proteinExistence type="predicted"/>
<evidence type="ECO:0000313" key="2">
    <source>
        <dbReference type="Proteomes" id="UP000000466"/>
    </source>
</evidence>
<name>K4KMC6_SIMAS</name>
<dbReference type="InterPro" id="IPR013468">
    <property type="entry name" value="CHP02647"/>
</dbReference>
<dbReference type="Proteomes" id="UP000000466">
    <property type="component" value="Chromosome"/>
</dbReference>
<dbReference type="GO" id="GO:0003677">
    <property type="term" value="F:DNA binding"/>
    <property type="evidence" value="ECO:0007669"/>
    <property type="project" value="UniProtKB-KW"/>
</dbReference>
<dbReference type="Pfam" id="PF18918">
    <property type="entry name" value="DUF5669"/>
    <property type="match status" value="1"/>
</dbReference>
<keyword evidence="2" id="KW-1185">Reference proteome</keyword>
<sequence length="77" mass="8337">MALNPAFVHELSLLMQFDLSSTQQGLKVHSDAAPETVAAAARLFELGLTDHVDGGYLTPQGHEAAEALHMVRRKLGR</sequence>
<dbReference type="KEGG" id="saga:M5M_15085"/>
<dbReference type="eggNOG" id="ENOG50330CB">
    <property type="taxonomic scope" value="Bacteria"/>
</dbReference>
<dbReference type="AlphaFoldDB" id="K4KMC6"/>
<dbReference type="OrthoDB" id="5600572at2"/>
<reference evidence="1 2" key="1">
    <citation type="journal article" date="2013" name="Genome Announc.">
        <title>Complete genome sequence of Simiduia agarivorans SA1(T), a marine bacterium able to degrade a variety of polysaccharides.</title>
        <authorList>
            <person name="Lin S.Y."/>
            <person name="Shieh W.Y."/>
            <person name="Chen J.S."/>
            <person name="Tang S.L."/>
        </authorList>
    </citation>
    <scope>NUCLEOTIDE SEQUENCE [LARGE SCALE GENOMIC DNA]</scope>
    <source>
        <strain evidence="2">DSM 21679 / JCM 13881 / BCRC 17597 / SA1</strain>
    </source>
</reference>
<keyword evidence="1" id="KW-0238">DNA-binding</keyword>
<organism evidence="1 2">
    <name type="scientific">Simiduia agarivorans (strain DSM 21679 / JCM 13881 / BCRC 17597 / SA1)</name>
    <dbReference type="NCBI Taxonomy" id="1117647"/>
    <lineage>
        <taxon>Bacteria</taxon>
        <taxon>Pseudomonadati</taxon>
        <taxon>Pseudomonadota</taxon>
        <taxon>Gammaproteobacteria</taxon>
        <taxon>Cellvibrionales</taxon>
        <taxon>Cellvibrionaceae</taxon>
        <taxon>Simiduia</taxon>
    </lineage>
</organism>
<dbReference type="HOGENOM" id="CLU_176279_0_0_6"/>
<dbReference type="RefSeq" id="WP_015048304.1">
    <property type="nucleotide sequence ID" value="NC_018868.3"/>
</dbReference>
<evidence type="ECO:0000313" key="1">
    <source>
        <dbReference type="EMBL" id="AFV00152.1"/>
    </source>
</evidence>
<accession>K4KMC6</accession>
<dbReference type="EMBL" id="CP003746">
    <property type="protein sequence ID" value="AFV00152.1"/>
    <property type="molecule type" value="Genomic_DNA"/>
</dbReference>